<reference evidence="2" key="1">
    <citation type="journal article" date="2023" name="Mol. Phylogenet. Evol.">
        <title>Genome-scale phylogeny and comparative genomics of the fungal order Sordariales.</title>
        <authorList>
            <person name="Hensen N."/>
            <person name="Bonometti L."/>
            <person name="Westerberg I."/>
            <person name="Brannstrom I.O."/>
            <person name="Guillou S."/>
            <person name="Cros-Aarteil S."/>
            <person name="Calhoun S."/>
            <person name="Haridas S."/>
            <person name="Kuo A."/>
            <person name="Mondo S."/>
            <person name="Pangilinan J."/>
            <person name="Riley R."/>
            <person name="LaButti K."/>
            <person name="Andreopoulos B."/>
            <person name="Lipzen A."/>
            <person name="Chen C."/>
            <person name="Yan M."/>
            <person name="Daum C."/>
            <person name="Ng V."/>
            <person name="Clum A."/>
            <person name="Steindorff A."/>
            <person name="Ohm R.A."/>
            <person name="Martin F."/>
            <person name="Silar P."/>
            <person name="Natvig D.O."/>
            <person name="Lalanne C."/>
            <person name="Gautier V."/>
            <person name="Ament-Velasquez S.L."/>
            <person name="Kruys A."/>
            <person name="Hutchinson M.I."/>
            <person name="Powell A.J."/>
            <person name="Barry K."/>
            <person name="Miller A.N."/>
            <person name="Grigoriev I.V."/>
            <person name="Debuchy R."/>
            <person name="Gladieux P."/>
            <person name="Hiltunen Thoren M."/>
            <person name="Johannesson H."/>
        </authorList>
    </citation>
    <scope>NUCLEOTIDE SEQUENCE</scope>
    <source>
        <strain evidence="2">PSN324</strain>
    </source>
</reference>
<feature type="transmembrane region" description="Helical" evidence="1">
    <location>
        <begin position="27"/>
        <end position="48"/>
    </location>
</feature>
<keyword evidence="1" id="KW-0812">Transmembrane</keyword>
<organism evidence="2 3">
    <name type="scientific">Cladorrhinum samala</name>
    <dbReference type="NCBI Taxonomy" id="585594"/>
    <lineage>
        <taxon>Eukaryota</taxon>
        <taxon>Fungi</taxon>
        <taxon>Dikarya</taxon>
        <taxon>Ascomycota</taxon>
        <taxon>Pezizomycotina</taxon>
        <taxon>Sordariomycetes</taxon>
        <taxon>Sordariomycetidae</taxon>
        <taxon>Sordariales</taxon>
        <taxon>Podosporaceae</taxon>
        <taxon>Cladorrhinum</taxon>
    </lineage>
</organism>
<comment type="caution">
    <text evidence="2">The sequence shown here is derived from an EMBL/GenBank/DDBJ whole genome shotgun (WGS) entry which is preliminary data.</text>
</comment>
<proteinExistence type="predicted"/>
<gene>
    <name evidence="2" type="ORF">QBC42DRAFT_295126</name>
</gene>
<dbReference type="EMBL" id="MU864949">
    <property type="protein sequence ID" value="KAK4464307.1"/>
    <property type="molecule type" value="Genomic_DNA"/>
</dbReference>
<evidence type="ECO:0000256" key="1">
    <source>
        <dbReference type="SAM" id="Phobius"/>
    </source>
</evidence>
<name>A0AAV9HUB0_9PEZI</name>
<sequence length="195" mass="21376">MNCTLGQQLKEACPPCDDSPLSYAGNITGILTFALGLAASFLAFFSIIRDADVEIGSLHQIVAETKAHISAMRKHFETLGLRRDDDLELMQVPIRNSLAGFEEAALEMERHLGEFAAVPTSGSGSGSRSSSSSSSHWARRVRWWYRGKETAAKMATLESYNHRITAVQLTFLLRKSDSANNQVLKTVLRTTAGKS</sequence>
<dbReference type="AlphaFoldDB" id="A0AAV9HUB0"/>
<protein>
    <recommendedName>
        <fullName evidence="4">Fungal N-terminal domain-containing protein</fullName>
    </recommendedName>
</protein>
<keyword evidence="3" id="KW-1185">Reference proteome</keyword>
<evidence type="ECO:0008006" key="4">
    <source>
        <dbReference type="Google" id="ProtNLM"/>
    </source>
</evidence>
<accession>A0AAV9HUB0</accession>
<dbReference type="Proteomes" id="UP001321749">
    <property type="component" value="Unassembled WGS sequence"/>
</dbReference>
<evidence type="ECO:0000313" key="2">
    <source>
        <dbReference type="EMBL" id="KAK4464307.1"/>
    </source>
</evidence>
<evidence type="ECO:0000313" key="3">
    <source>
        <dbReference type="Proteomes" id="UP001321749"/>
    </source>
</evidence>
<keyword evidence="1" id="KW-0472">Membrane</keyword>
<reference evidence="2" key="2">
    <citation type="submission" date="2023-06" db="EMBL/GenBank/DDBJ databases">
        <authorList>
            <consortium name="Lawrence Berkeley National Laboratory"/>
            <person name="Mondo S.J."/>
            <person name="Hensen N."/>
            <person name="Bonometti L."/>
            <person name="Westerberg I."/>
            <person name="Brannstrom I.O."/>
            <person name="Guillou S."/>
            <person name="Cros-Aarteil S."/>
            <person name="Calhoun S."/>
            <person name="Haridas S."/>
            <person name="Kuo A."/>
            <person name="Pangilinan J."/>
            <person name="Riley R."/>
            <person name="Labutti K."/>
            <person name="Andreopoulos B."/>
            <person name="Lipzen A."/>
            <person name="Chen C."/>
            <person name="Yanf M."/>
            <person name="Daum C."/>
            <person name="Ng V."/>
            <person name="Clum A."/>
            <person name="Steindorff A."/>
            <person name="Ohm R."/>
            <person name="Martin F."/>
            <person name="Silar P."/>
            <person name="Natvig D."/>
            <person name="Lalanne C."/>
            <person name="Gautier V."/>
            <person name="Ament-Velasquez S.L."/>
            <person name="Kruys A."/>
            <person name="Hutchinson M.I."/>
            <person name="Powell A.J."/>
            <person name="Barry K."/>
            <person name="Miller A.N."/>
            <person name="Grigoriev I.V."/>
            <person name="Debuchy R."/>
            <person name="Gladieux P."/>
            <person name="Thoren M.H."/>
            <person name="Johannesson H."/>
        </authorList>
    </citation>
    <scope>NUCLEOTIDE SEQUENCE</scope>
    <source>
        <strain evidence="2">PSN324</strain>
    </source>
</reference>
<keyword evidence="1" id="KW-1133">Transmembrane helix</keyword>